<evidence type="ECO:0000256" key="1">
    <source>
        <dbReference type="ARBA" id="ARBA00022679"/>
    </source>
</evidence>
<dbReference type="InterPro" id="IPR016898">
    <property type="entry name" value="Polyphosphate_phosphotransfera"/>
</dbReference>
<name>A0ABY7K146_9ACTN</name>
<dbReference type="NCBIfam" id="TIGR03709">
    <property type="entry name" value="PPK2_rel_1"/>
    <property type="match status" value="1"/>
</dbReference>
<dbReference type="PANTHER" id="PTHR34383:SF3">
    <property type="entry name" value="POLYPHOSPHATE:AMP PHOSPHOTRANSFERASE"/>
    <property type="match status" value="1"/>
</dbReference>
<dbReference type="Pfam" id="PF03976">
    <property type="entry name" value="PPK2"/>
    <property type="match status" value="1"/>
</dbReference>
<evidence type="ECO:0000313" key="4">
    <source>
        <dbReference type="EMBL" id="WAX57302.1"/>
    </source>
</evidence>
<dbReference type="Gene3D" id="3.40.50.300">
    <property type="entry name" value="P-loop containing nucleotide triphosphate hydrolases"/>
    <property type="match status" value="1"/>
</dbReference>
<evidence type="ECO:0000256" key="2">
    <source>
        <dbReference type="ARBA" id="ARBA00022777"/>
    </source>
</evidence>
<dbReference type="PANTHER" id="PTHR34383">
    <property type="entry name" value="POLYPHOSPHATE:AMP PHOSPHOTRANSFERASE-RELATED"/>
    <property type="match status" value="1"/>
</dbReference>
<sequence>MADSMRTALRVPDGPVNLAGYDPAARPLAPVNKSGKAKKLRTDAEHLAGLQERLWAESTAGGNRRVLLLLQGMDTAGKGGVTEHVVGTFGPIGVQYTAFKKPTKQELAHDFLWRIGNRVPPPGVIGVFDRSQYEDVLVVRVHELVPESEWSTRYGRINAFEAELAGSGTTIVKCFLHISYETQRERLLARLADPDKHWKFNEADIDERAFWTDYVAAYEAVLEECNTTVAPWYVVPSDDKAYRNWAIGALLRETLEELDPRYPQPDLDLDRLRERLEPPH</sequence>
<dbReference type="PIRSF" id="PIRSF028756">
    <property type="entry name" value="PPK2_prd"/>
    <property type="match status" value="1"/>
</dbReference>
<protein>
    <recommendedName>
        <fullName evidence="3">Polyphosphate kinase-2-related domain-containing protein</fullName>
    </recommendedName>
</protein>
<dbReference type="InterPro" id="IPR022300">
    <property type="entry name" value="PPK2-rel_1"/>
</dbReference>
<keyword evidence="2" id="KW-0418">Kinase</keyword>
<organism evidence="4 5">
    <name type="scientific">Jatrophihabitans cynanchi</name>
    <dbReference type="NCBI Taxonomy" id="2944128"/>
    <lineage>
        <taxon>Bacteria</taxon>
        <taxon>Bacillati</taxon>
        <taxon>Actinomycetota</taxon>
        <taxon>Actinomycetes</taxon>
        <taxon>Jatrophihabitantales</taxon>
        <taxon>Jatrophihabitantaceae</taxon>
        <taxon>Jatrophihabitans</taxon>
    </lineage>
</organism>
<reference evidence="4" key="1">
    <citation type="submission" date="2022-05" db="EMBL/GenBank/DDBJ databases">
        <title>Jatrophihabitans sp. SB3-54 whole genome sequence.</title>
        <authorList>
            <person name="Suh M.K."/>
            <person name="Eom M.K."/>
            <person name="Kim J.S."/>
            <person name="Kim H.S."/>
            <person name="Do H.E."/>
            <person name="Shin Y.K."/>
            <person name="Lee J.-S."/>
        </authorList>
    </citation>
    <scope>NUCLEOTIDE SEQUENCE</scope>
    <source>
        <strain evidence="4">SB3-54</strain>
    </source>
</reference>
<proteinExistence type="predicted"/>
<gene>
    <name evidence="4" type="ORF">M6B22_00700</name>
</gene>
<dbReference type="InterPro" id="IPR027417">
    <property type="entry name" value="P-loop_NTPase"/>
</dbReference>
<dbReference type="InterPro" id="IPR022488">
    <property type="entry name" value="PPK2-related"/>
</dbReference>
<dbReference type="SUPFAM" id="SSF52540">
    <property type="entry name" value="P-loop containing nucleoside triphosphate hydrolases"/>
    <property type="match status" value="1"/>
</dbReference>
<dbReference type="RefSeq" id="WP_269443841.1">
    <property type="nucleotide sequence ID" value="NZ_CP097463.1"/>
</dbReference>
<accession>A0ABY7K146</accession>
<dbReference type="EMBL" id="CP097463">
    <property type="protein sequence ID" value="WAX57302.1"/>
    <property type="molecule type" value="Genomic_DNA"/>
</dbReference>
<dbReference type="Proteomes" id="UP001164693">
    <property type="component" value="Chromosome"/>
</dbReference>
<evidence type="ECO:0000259" key="3">
    <source>
        <dbReference type="Pfam" id="PF03976"/>
    </source>
</evidence>
<keyword evidence="1" id="KW-0808">Transferase</keyword>
<keyword evidence="5" id="KW-1185">Reference proteome</keyword>
<evidence type="ECO:0000313" key="5">
    <source>
        <dbReference type="Proteomes" id="UP001164693"/>
    </source>
</evidence>
<feature type="domain" description="Polyphosphate kinase-2-related" evidence="3">
    <location>
        <begin position="36"/>
        <end position="257"/>
    </location>
</feature>